<gene>
    <name evidence="2" type="ORF">SAMN05444164_0803</name>
</gene>
<feature type="transmembrane region" description="Helical" evidence="1">
    <location>
        <begin position="32"/>
        <end position="60"/>
    </location>
</feature>
<dbReference type="Proteomes" id="UP000198992">
    <property type="component" value="Unassembled WGS sequence"/>
</dbReference>
<protein>
    <submittedName>
        <fullName evidence="2">Uncharacterized protein</fullName>
    </submittedName>
</protein>
<keyword evidence="1" id="KW-0812">Transmembrane</keyword>
<name>A0A1H4P212_9BRAD</name>
<dbReference type="RefSeq" id="WP_092114398.1">
    <property type="nucleotide sequence ID" value="NZ_FNTH01000001.1"/>
</dbReference>
<proteinExistence type="predicted"/>
<dbReference type="AlphaFoldDB" id="A0A1H4P212"/>
<reference evidence="2 3" key="1">
    <citation type="submission" date="2016-10" db="EMBL/GenBank/DDBJ databases">
        <authorList>
            <person name="de Groot N.N."/>
        </authorList>
    </citation>
    <scope>NUCLEOTIDE SEQUENCE [LARGE SCALE GENOMIC DNA]</scope>
    <source>
        <strain evidence="2 3">MT12</strain>
    </source>
</reference>
<evidence type="ECO:0000313" key="2">
    <source>
        <dbReference type="EMBL" id="SEC01537.1"/>
    </source>
</evidence>
<keyword evidence="1" id="KW-0472">Membrane</keyword>
<evidence type="ECO:0000313" key="3">
    <source>
        <dbReference type="Proteomes" id="UP000198992"/>
    </source>
</evidence>
<keyword evidence="1" id="KW-1133">Transmembrane helix</keyword>
<accession>A0A1H4P212</accession>
<organism evidence="2 3">
    <name type="scientific">Bradyrhizobium erythrophlei</name>
    <dbReference type="NCBI Taxonomy" id="1437360"/>
    <lineage>
        <taxon>Bacteria</taxon>
        <taxon>Pseudomonadati</taxon>
        <taxon>Pseudomonadota</taxon>
        <taxon>Alphaproteobacteria</taxon>
        <taxon>Hyphomicrobiales</taxon>
        <taxon>Nitrobacteraceae</taxon>
        <taxon>Bradyrhizobium</taxon>
    </lineage>
</organism>
<dbReference type="EMBL" id="FNTH01000001">
    <property type="protein sequence ID" value="SEC01537.1"/>
    <property type="molecule type" value="Genomic_DNA"/>
</dbReference>
<evidence type="ECO:0000256" key="1">
    <source>
        <dbReference type="SAM" id="Phobius"/>
    </source>
</evidence>
<sequence>MTTQSLVWAGVILLLIAAYCLAKTWFQPAGIFATVGAVLLAAVILVVGVSAAINVGGYVATTIVEMMGG</sequence>